<sequence length="219" mass="24599">MPAPSGFEVPTTVPHDALIIFGNLHAHPLDRSRTLSSTAAHYLHRNIVGRFSDSPSNIVPSHWSRSLCCGTLGIRLRIPYHIFQQNLDEGPSSEWSSIYRRFIRNIRFSSATSENTGDLGDATQGRTNLPKVRNTGLTLQTLMDFIRRHHRQPGVTTLASAGISINDVEVEEYHDYRRNDAKPPEKNVTHEWGMRQSTAYSSHKGGPSIHTHRQGKQDA</sequence>
<dbReference type="Proteomes" id="UP000799291">
    <property type="component" value="Unassembled WGS sequence"/>
</dbReference>
<evidence type="ECO:0000313" key="2">
    <source>
        <dbReference type="EMBL" id="KAF2678681.1"/>
    </source>
</evidence>
<feature type="region of interest" description="Disordered" evidence="1">
    <location>
        <begin position="195"/>
        <end position="219"/>
    </location>
</feature>
<keyword evidence="3" id="KW-1185">Reference proteome</keyword>
<feature type="compositionally biased region" description="Basic residues" evidence="1">
    <location>
        <begin position="210"/>
        <end position="219"/>
    </location>
</feature>
<accession>A0A6G1IL58</accession>
<dbReference type="EMBL" id="MU005610">
    <property type="protein sequence ID" value="KAF2678681.1"/>
    <property type="molecule type" value="Genomic_DNA"/>
</dbReference>
<evidence type="ECO:0000256" key="1">
    <source>
        <dbReference type="SAM" id="MobiDB-lite"/>
    </source>
</evidence>
<organism evidence="2 3">
    <name type="scientific">Lentithecium fluviatile CBS 122367</name>
    <dbReference type="NCBI Taxonomy" id="1168545"/>
    <lineage>
        <taxon>Eukaryota</taxon>
        <taxon>Fungi</taxon>
        <taxon>Dikarya</taxon>
        <taxon>Ascomycota</taxon>
        <taxon>Pezizomycotina</taxon>
        <taxon>Dothideomycetes</taxon>
        <taxon>Pleosporomycetidae</taxon>
        <taxon>Pleosporales</taxon>
        <taxon>Massarineae</taxon>
        <taxon>Lentitheciaceae</taxon>
        <taxon>Lentithecium</taxon>
    </lineage>
</organism>
<name>A0A6G1IL58_9PLEO</name>
<evidence type="ECO:0000313" key="3">
    <source>
        <dbReference type="Proteomes" id="UP000799291"/>
    </source>
</evidence>
<protein>
    <submittedName>
        <fullName evidence="2">Uncharacterized protein</fullName>
    </submittedName>
</protein>
<proteinExistence type="predicted"/>
<gene>
    <name evidence="2" type="ORF">K458DRAFT_408733</name>
</gene>
<dbReference type="AlphaFoldDB" id="A0A6G1IL58"/>
<reference evidence="2" key="1">
    <citation type="journal article" date="2020" name="Stud. Mycol.">
        <title>101 Dothideomycetes genomes: a test case for predicting lifestyles and emergence of pathogens.</title>
        <authorList>
            <person name="Haridas S."/>
            <person name="Albert R."/>
            <person name="Binder M."/>
            <person name="Bloem J."/>
            <person name="Labutti K."/>
            <person name="Salamov A."/>
            <person name="Andreopoulos B."/>
            <person name="Baker S."/>
            <person name="Barry K."/>
            <person name="Bills G."/>
            <person name="Bluhm B."/>
            <person name="Cannon C."/>
            <person name="Castanera R."/>
            <person name="Culley D."/>
            <person name="Daum C."/>
            <person name="Ezra D."/>
            <person name="Gonzalez J."/>
            <person name="Henrissat B."/>
            <person name="Kuo A."/>
            <person name="Liang C."/>
            <person name="Lipzen A."/>
            <person name="Lutzoni F."/>
            <person name="Magnuson J."/>
            <person name="Mondo S."/>
            <person name="Nolan M."/>
            <person name="Ohm R."/>
            <person name="Pangilinan J."/>
            <person name="Park H.-J."/>
            <person name="Ramirez L."/>
            <person name="Alfaro M."/>
            <person name="Sun H."/>
            <person name="Tritt A."/>
            <person name="Yoshinaga Y."/>
            <person name="Zwiers L.-H."/>
            <person name="Turgeon B."/>
            <person name="Goodwin S."/>
            <person name="Spatafora J."/>
            <person name="Crous P."/>
            <person name="Grigoriev I."/>
        </authorList>
    </citation>
    <scope>NUCLEOTIDE SEQUENCE</scope>
    <source>
        <strain evidence="2">CBS 122367</strain>
    </source>
</reference>